<feature type="compositionally biased region" description="Polar residues" evidence="1">
    <location>
        <begin position="166"/>
        <end position="175"/>
    </location>
</feature>
<feature type="region of interest" description="Disordered" evidence="1">
    <location>
        <begin position="216"/>
        <end position="279"/>
    </location>
</feature>
<feature type="compositionally biased region" description="Basic residues" evidence="1">
    <location>
        <begin position="181"/>
        <end position="192"/>
    </location>
</feature>
<reference evidence="2 3" key="1">
    <citation type="submission" date="2018-12" db="EMBL/GenBank/DDBJ databases">
        <title>Draft genome sequence of Xylaria grammica IHI A82.</title>
        <authorList>
            <person name="Buettner E."/>
            <person name="Kellner H."/>
        </authorList>
    </citation>
    <scope>NUCLEOTIDE SEQUENCE [LARGE SCALE GENOMIC DNA]</scope>
    <source>
        <strain evidence="2 3">IHI A82</strain>
    </source>
</reference>
<dbReference type="EMBL" id="RYZI01000010">
    <property type="protein sequence ID" value="RWA14275.1"/>
    <property type="molecule type" value="Genomic_DNA"/>
</dbReference>
<feature type="compositionally biased region" description="Basic and acidic residues" evidence="1">
    <location>
        <begin position="33"/>
        <end position="54"/>
    </location>
</feature>
<evidence type="ECO:0000313" key="3">
    <source>
        <dbReference type="Proteomes" id="UP000286045"/>
    </source>
</evidence>
<accession>A0A439DIQ0</accession>
<name>A0A439DIQ0_9PEZI</name>
<comment type="caution">
    <text evidence="2">The sequence shown here is derived from an EMBL/GenBank/DDBJ whole genome shotgun (WGS) entry which is preliminary data.</text>
</comment>
<feature type="compositionally biased region" description="Basic residues" evidence="1">
    <location>
        <begin position="115"/>
        <end position="124"/>
    </location>
</feature>
<keyword evidence="3" id="KW-1185">Reference proteome</keyword>
<protein>
    <submittedName>
        <fullName evidence="2">Uncharacterized protein</fullName>
    </submittedName>
</protein>
<gene>
    <name evidence="2" type="ORF">EKO27_g785</name>
</gene>
<proteinExistence type="predicted"/>
<evidence type="ECO:0000313" key="2">
    <source>
        <dbReference type="EMBL" id="RWA14275.1"/>
    </source>
</evidence>
<dbReference type="Proteomes" id="UP000286045">
    <property type="component" value="Unassembled WGS sequence"/>
</dbReference>
<dbReference type="AlphaFoldDB" id="A0A439DIQ0"/>
<feature type="region of interest" description="Disordered" evidence="1">
    <location>
        <begin position="1"/>
        <end position="199"/>
    </location>
</feature>
<organism evidence="2 3">
    <name type="scientific">Xylaria grammica</name>
    <dbReference type="NCBI Taxonomy" id="363999"/>
    <lineage>
        <taxon>Eukaryota</taxon>
        <taxon>Fungi</taxon>
        <taxon>Dikarya</taxon>
        <taxon>Ascomycota</taxon>
        <taxon>Pezizomycotina</taxon>
        <taxon>Sordariomycetes</taxon>
        <taxon>Xylariomycetidae</taxon>
        <taxon>Xylariales</taxon>
        <taxon>Xylariaceae</taxon>
        <taxon>Xylaria</taxon>
    </lineage>
</organism>
<feature type="compositionally biased region" description="Polar residues" evidence="1">
    <location>
        <begin position="98"/>
        <end position="108"/>
    </location>
</feature>
<sequence>MFPPSPPSRTCQDGPVTRAGARAKAQALNQTENDNHEGSVDGPSERHTIIDREGSVSSVVEDENTKSSLDDDEYHLPKPGNDNDSYDGGGDDEYQLPGSENSYNSSEIITDIVGRPKKPSKKPTKAAYPSKPKAGKKAQREELSPILQTAKFPTGNGGQEAPDVISDSQGASQELTAPLKAKPRSSISRRAKPPFYPANLGRQQVKLQLAPYVHNTSNIHHQPTARRGGAGSSSPDEMELQEDRTSQDTNPKRHNTLAIPRLGSPRESSNNNGKFPAEKEKGCTISHNKQNVIFNNIDESPILWSPDQQLQLTDGEYGGTYIQGSPYRTNVEIGKRSINFESIERPVRKIKVEPAKGFFNNVGASSQASLPRLSPDPACCSRINGTKNGATQTENLDSVSSPSNLCHQWRQGREEETRGLDTTTTMKARYGAEKIEHLPSSKVSRVLSDTEESLHPNSVAWAQRVAEKSRQGNLTSTYPILSEAQSLGLIPAITREHGKNPVSKREITLARRRDAVFESVQEVTSAMLRHLQSKESAATEIVDIYRRNGRMMIDRLLDRQSNELREVISAFDIKCIRLRGMFDEAVHNVRAIHERASKRGAGYDRTRRQRRTELDEEIKMVREATTSI</sequence>
<evidence type="ECO:0000256" key="1">
    <source>
        <dbReference type="SAM" id="MobiDB-lite"/>
    </source>
</evidence>